<protein>
    <recommendedName>
        <fullName evidence="2">RBR-type E3 ubiquitin transferase</fullName>
        <ecNumber evidence="2">2.3.2.31</ecNumber>
    </recommendedName>
</protein>
<comment type="caution">
    <text evidence="10">The sequence shown here is derived from an EMBL/GenBank/DDBJ whole genome shotgun (WGS) entry which is preliminary data.</text>
</comment>
<dbReference type="Pfam" id="PF01485">
    <property type="entry name" value="IBR"/>
    <property type="match status" value="2"/>
</dbReference>
<evidence type="ECO:0000256" key="4">
    <source>
        <dbReference type="ARBA" id="ARBA00022723"/>
    </source>
</evidence>
<keyword evidence="11" id="KW-1185">Reference proteome</keyword>
<evidence type="ECO:0000256" key="3">
    <source>
        <dbReference type="ARBA" id="ARBA00022679"/>
    </source>
</evidence>
<evidence type="ECO:0000313" key="11">
    <source>
        <dbReference type="Proteomes" id="UP000247233"/>
    </source>
</evidence>
<evidence type="ECO:0000256" key="5">
    <source>
        <dbReference type="ARBA" id="ARBA00022737"/>
    </source>
</evidence>
<dbReference type="PROSITE" id="PS51873">
    <property type="entry name" value="TRIAD"/>
    <property type="match status" value="1"/>
</dbReference>
<dbReference type="RefSeq" id="XP_025404508.1">
    <property type="nucleotide sequence ID" value="XM_025542153.1"/>
</dbReference>
<dbReference type="GO" id="GO:0016567">
    <property type="term" value="P:protein ubiquitination"/>
    <property type="evidence" value="ECO:0007669"/>
    <property type="project" value="InterPro"/>
</dbReference>
<dbReference type="Gene3D" id="1.20.120.1750">
    <property type="match status" value="1"/>
</dbReference>
<dbReference type="CDD" id="cd20335">
    <property type="entry name" value="BRcat_RBR"/>
    <property type="match status" value="1"/>
</dbReference>
<keyword evidence="7" id="KW-0833">Ubl conjugation pathway</keyword>
<reference evidence="10 11" key="1">
    <citation type="submission" date="2016-12" db="EMBL/GenBank/DDBJ databases">
        <title>The genomes of Aspergillus section Nigri reveals drivers in fungal speciation.</title>
        <authorList>
            <consortium name="DOE Joint Genome Institute"/>
            <person name="Vesth T.C."/>
            <person name="Nybo J."/>
            <person name="Theobald S."/>
            <person name="Brandl J."/>
            <person name="Frisvad J.C."/>
            <person name="Nielsen K.F."/>
            <person name="Lyhne E.K."/>
            <person name="Kogle M.E."/>
            <person name="Kuo A."/>
            <person name="Riley R."/>
            <person name="Clum A."/>
            <person name="Nolan M."/>
            <person name="Lipzen A."/>
            <person name="Salamov A."/>
            <person name="Henrissat B."/>
            <person name="Wiebenga A."/>
            <person name="De Vries R.P."/>
            <person name="Grigoriev I.V."/>
            <person name="Mortensen U.H."/>
            <person name="Andersen M.R."/>
            <person name="Baker S.E."/>
        </authorList>
    </citation>
    <scope>NUCLEOTIDE SEQUENCE [LARGE SCALE GENOMIC DNA]</scope>
    <source>
        <strain evidence="10 11">CBS 117.55</strain>
    </source>
</reference>
<comment type="catalytic activity">
    <reaction evidence="1">
        <text>[E2 ubiquitin-conjugating enzyme]-S-ubiquitinyl-L-cysteine + [acceptor protein]-L-lysine = [E2 ubiquitin-conjugating enzyme]-L-cysteine + [acceptor protein]-N(6)-ubiquitinyl-L-lysine.</text>
        <dbReference type="EC" id="2.3.2.31"/>
    </reaction>
</comment>
<proteinExistence type="predicted"/>
<evidence type="ECO:0000256" key="2">
    <source>
        <dbReference type="ARBA" id="ARBA00012251"/>
    </source>
</evidence>
<keyword evidence="6" id="KW-0863">Zinc-finger</keyword>
<dbReference type="InterPro" id="IPR031127">
    <property type="entry name" value="E3_UB_ligase_RBR"/>
</dbReference>
<dbReference type="GO" id="GO:0061630">
    <property type="term" value="F:ubiquitin protein ligase activity"/>
    <property type="evidence" value="ECO:0007669"/>
    <property type="project" value="UniProtKB-EC"/>
</dbReference>
<dbReference type="InterPro" id="IPR002867">
    <property type="entry name" value="IBR_dom"/>
</dbReference>
<gene>
    <name evidence="10" type="ORF">BO70DRAFT_357912</name>
</gene>
<dbReference type="EMBL" id="MSFL01000001">
    <property type="protein sequence ID" value="PWY92769.1"/>
    <property type="molecule type" value="Genomic_DNA"/>
</dbReference>
<dbReference type="CDD" id="cd22584">
    <property type="entry name" value="Rcat_RBR_unk"/>
    <property type="match status" value="1"/>
</dbReference>
<dbReference type="AlphaFoldDB" id="A0A317X2D4"/>
<evidence type="ECO:0000259" key="9">
    <source>
        <dbReference type="PROSITE" id="PS51873"/>
    </source>
</evidence>
<dbReference type="SUPFAM" id="SSF48695">
    <property type="entry name" value="Multiheme cytochromes"/>
    <property type="match status" value="1"/>
</dbReference>
<dbReference type="STRING" id="1448321.A0A317X2D4"/>
<sequence>MALSISKAIYNDGVALAVAAQEENRALADRMTAVRMAGQPQLAQQQPLQRLAAEMAHQATRALESRYATNRPDDAMSLDGASVSCTAESSKDAARRHLKNEPMSECVACVDSFPHSDMIEAPCAHLYCRNCTTKLIEDSLVDESLFPPRCCRLHIPLSSVRASLGHDIARRFEAKSIEREDPYRTYCSNAACAKYLMPYEVYGYIGSCRHCQRQTCTLCKRRVHPGTPCVDEHGEVLNLAREQGWQRCARCRNLIELGIGCNHITCRCRYEFCYVCGVEWKDCTCELWDEERLLLRAQQVAGRDQVEPPAQVEVARVAQNLLERHECDHNGRWKRIDQGQQCEECHDYLPDFILECRQCHLRACARCRMNRL</sequence>
<evidence type="ECO:0000313" key="10">
    <source>
        <dbReference type="EMBL" id="PWY92769.1"/>
    </source>
</evidence>
<organism evidence="10 11">
    <name type="scientific">Aspergillus heteromorphus CBS 117.55</name>
    <dbReference type="NCBI Taxonomy" id="1448321"/>
    <lineage>
        <taxon>Eukaryota</taxon>
        <taxon>Fungi</taxon>
        <taxon>Dikarya</taxon>
        <taxon>Ascomycota</taxon>
        <taxon>Pezizomycotina</taxon>
        <taxon>Eurotiomycetes</taxon>
        <taxon>Eurotiomycetidae</taxon>
        <taxon>Eurotiales</taxon>
        <taxon>Aspergillaceae</taxon>
        <taxon>Aspergillus</taxon>
        <taxon>Aspergillus subgen. Circumdati</taxon>
    </lineage>
</organism>
<keyword evidence="4" id="KW-0479">Metal-binding</keyword>
<dbReference type="GO" id="GO:0008270">
    <property type="term" value="F:zinc ion binding"/>
    <property type="evidence" value="ECO:0007669"/>
    <property type="project" value="UniProtKB-KW"/>
</dbReference>
<dbReference type="SUPFAM" id="SSF57850">
    <property type="entry name" value="RING/U-box"/>
    <property type="match status" value="2"/>
</dbReference>
<dbReference type="GeneID" id="37064390"/>
<keyword evidence="3" id="KW-0808">Transferase</keyword>
<accession>A0A317X2D4</accession>
<keyword evidence="8" id="KW-0862">Zinc</keyword>
<dbReference type="PANTHER" id="PTHR11685">
    <property type="entry name" value="RBR FAMILY RING FINGER AND IBR DOMAIN-CONTAINING"/>
    <property type="match status" value="1"/>
</dbReference>
<feature type="domain" description="RING-type" evidence="9">
    <location>
        <begin position="102"/>
        <end position="289"/>
    </location>
</feature>
<dbReference type="SMART" id="SM00647">
    <property type="entry name" value="IBR"/>
    <property type="match status" value="2"/>
</dbReference>
<name>A0A317X2D4_9EURO</name>
<keyword evidence="5" id="KW-0677">Repeat</keyword>
<evidence type="ECO:0000256" key="8">
    <source>
        <dbReference type="ARBA" id="ARBA00022833"/>
    </source>
</evidence>
<evidence type="ECO:0000256" key="6">
    <source>
        <dbReference type="ARBA" id="ARBA00022771"/>
    </source>
</evidence>
<dbReference type="VEuPathDB" id="FungiDB:BO70DRAFT_357912"/>
<dbReference type="OrthoDB" id="9977870at2759"/>
<dbReference type="Proteomes" id="UP000247233">
    <property type="component" value="Unassembled WGS sequence"/>
</dbReference>
<evidence type="ECO:0000256" key="7">
    <source>
        <dbReference type="ARBA" id="ARBA00022786"/>
    </source>
</evidence>
<dbReference type="EC" id="2.3.2.31" evidence="2"/>
<dbReference type="InterPro" id="IPR044066">
    <property type="entry name" value="TRIAD_supradom"/>
</dbReference>
<evidence type="ECO:0000256" key="1">
    <source>
        <dbReference type="ARBA" id="ARBA00001798"/>
    </source>
</evidence>
<dbReference type="InterPro" id="IPR036280">
    <property type="entry name" value="Multihaem_cyt_sf"/>
</dbReference>